<organism evidence="2 3">
    <name type="scientific">Paenibacillus dendrobii</name>
    <dbReference type="NCBI Taxonomy" id="2691084"/>
    <lineage>
        <taxon>Bacteria</taxon>
        <taxon>Bacillati</taxon>
        <taxon>Bacillota</taxon>
        <taxon>Bacilli</taxon>
        <taxon>Bacillales</taxon>
        <taxon>Paenibacillaceae</taxon>
        <taxon>Paenibacillus</taxon>
    </lineage>
</organism>
<proteinExistence type="predicted"/>
<sequence>MTSAVSKFVAVLIAVALMFVYPSAEAYQKQDDLSRLVVYNALTQFVDAVRNKGYLTPTMYQDFLSEIHATGNDFDVQMEHLHKKYTPVYTDAADPSTFQHDIDVSYAGYYTVDIMSVLFPDQALPKDDELRKYKVNVGDFFKVTVKNVNRTAGTLMMDFVTGSISGNVPVLAYPYGGMVLNEDY</sequence>
<protein>
    <submittedName>
        <fullName evidence="2">Uncharacterized protein</fullName>
    </submittedName>
</protein>
<dbReference type="AlphaFoldDB" id="A0A7X3IEA2"/>
<dbReference type="RefSeq" id="WP_160495894.1">
    <property type="nucleotide sequence ID" value="NZ_WUBI01000001.1"/>
</dbReference>
<dbReference type="EMBL" id="WUBI01000001">
    <property type="protein sequence ID" value="MWV42280.1"/>
    <property type="molecule type" value="Genomic_DNA"/>
</dbReference>
<comment type="caution">
    <text evidence="2">The sequence shown here is derived from an EMBL/GenBank/DDBJ whole genome shotgun (WGS) entry which is preliminary data.</text>
</comment>
<name>A0A7X3IEA2_9BACL</name>
<evidence type="ECO:0000256" key="1">
    <source>
        <dbReference type="SAM" id="SignalP"/>
    </source>
</evidence>
<feature type="chain" id="PRO_5031441147" evidence="1">
    <location>
        <begin position="27"/>
        <end position="184"/>
    </location>
</feature>
<keyword evidence="3" id="KW-1185">Reference proteome</keyword>
<feature type="signal peptide" evidence="1">
    <location>
        <begin position="1"/>
        <end position="26"/>
    </location>
</feature>
<gene>
    <name evidence="2" type="ORF">GRF59_01435</name>
</gene>
<evidence type="ECO:0000313" key="3">
    <source>
        <dbReference type="Proteomes" id="UP000460318"/>
    </source>
</evidence>
<dbReference type="Proteomes" id="UP000460318">
    <property type="component" value="Unassembled WGS sequence"/>
</dbReference>
<keyword evidence="1" id="KW-0732">Signal</keyword>
<evidence type="ECO:0000313" key="2">
    <source>
        <dbReference type="EMBL" id="MWV42280.1"/>
    </source>
</evidence>
<reference evidence="2 3" key="1">
    <citation type="submission" date="2019-12" db="EMBL/GenBank/DDBJ databases">
        <title>Paenibacillus sp. nov., an endophytic bacterium isolated from the stem of Dendrobium.</title>
        <authorList>
            <person name="Zhao R."/>
        </authorList>
    </citation>
    <scope>NUCLEOTIDE SEQUENCE [LARGE SCALE GENOMIC DNA]</scope>
    <source>
        <strain evidence="2 3">HJL G12</strain>
    </source>
</reference>
<accession>A0A7X3IEA2</accession>